<evidence type="ECO:0000256" key="3">
    <source>
        <dbReference type="ARBA" id="ARBA00023180"/>
    </source>
</evidence>
<dbReference type="SUPFAM" id="SSF69318">
    <property type="entry name" value="Integrin alpha N-terminal domain"/>
    <property type="match status" value="3"/>
</dbReference>
<dbReference type="Gene3D" id="2.130.10.130">
    <property type="entry name" value="Integrin alpha, N-terminal"/>
    <property type="match status" value="4"/>
</dbReference>
<dbReference type="Gene3D" id="2.60.40.4070">
    <property type="match status" value="1"/>
</dbReference>
<dbReference type="InterPro" id="IPR026444">
    <property type="entry name" value="Secre_tail"/>
</dbReference>
<dbReference type="Gene3D" id="2.30.30.100">
    <property type="match status" value="1"/>
</dbReference>
<keyword evidence="3" id="KW-0325">Glycoprotein</keyword>
<dbReference type="InterPro" id="IPR028994">
    <property type="entry name" value="Integrin_alpha_N"/>
</dbReference>
<dbReference type="InterPro" id="IPR013519">
    <property type="entry name" value="Int_alpha_beta-p"/>
</dbReference>
<accession>A0A832I2A7</accession>
<dbReference type="SMART" id="SM00191">
    <property type="entry name" value="Int_alpha"/>
    <property type="match status" value="4"/>
</dbReference>
<sequence>MRSIRDCANAHQLCEQQRRPHIRLTQTLAVLIAVLGPADQAVASHRAEPLFAAPFLSFDTGPGPSAVAIADLNADGHADLIVPNGGEASFWTLPETNTVAVLLGRGGGVFDPRILLGTDRGPASVAVADLNSDGRLDLAVANSRSNTVSILLGRGDGTFESERRVEVGEAPGGPPNSIIATDLNLDGRPDIVVVSADRSPGGAARKISVLLARGDVVFTPPVDLAAGDIGGVTVGDLDGNGHPDLVASMGWQGIAVFLGTGDGTFESSGYYTCGYATAAAVSDINGDGHDDVVVGNYGSQTLCVLMGVGDGTLRVSGEVPGVRNPADLEIRDFTGDGSPDVFVMNAGLGSGTLAPGNGDGTFGPVRVYRGIYGIDLDVGDLDGDGTPDVAVTGGRSAVHVFLNHGDGSFGALLTSFVGTEPTGLAVGDLNRDGRPDVATTCWKGGRVLVPLLGRGDGRFEPGVDVALEGTPRKLVAGDVDGNGTVDLVLGGTEGFPLRILGILPGNGDGTLGPLRMVGRGPYRDVAIAQVVPGPEPDLVALKGEWDPSILVFPGRPGGGFADSIQQWIGGDLQALAVGDLNGDGQLDAVVADYADALSDVGNLVVLLGDGSGTFRQMTAVPVASRPLAVAIGDLNRDGHPDVATASQNRPLASVLIGGGDGAFVTRTDVRTDLGVWAASVTITDVNNDQRPDLIVLNNDARTVSVLLGNGDGTLQPKLDFGAGVSPVALAVADVNLDGRQDIVLVDNAHGHVLVLANHGPFPQSRSVVFDIRPASCPNPLSLVSHGVLPAAILGTADLDVRTIDPASLRLEGTLAPLRWHVDDVGSPPGPGECSCSAAGPDGIPDLNLKFATSAVTLLPGHHGSGATRRLRVTGMLQDGSPLEGEDCVTLVGRIARSLLRPRPGHPNDAMREVTYMLEATQLVTLTVYDVSGRIVARLIEAQQSAGDHSAVWDTRSVPTGIYFMRLAVPTRTEILRMLVLR</sequence>
<protein>
    <submittedName>
        <fullName evidence="4">T9SS type A sorting domain-containing protein</fullName>
    </submittedName>
</protein>
<proteinExistence type="predicted"/>
<keyword evidence="1" id="KW-0732">Signal</keyword>
<keyword evidence="2" id="KW-0677">Repeat</keyword>
<evidence type="ECO:0000256" key="1">
    <source>
        <dbReference type="ARBA" id="ARBA00022729"/>
    </source>
</evidence>
<dbReference type="PANTHER" id="PTHR46580">
    <property type="entry name" value="SENSOR KINASE-RELATED"/>
    <property type="match status" value="1"/>
</dbReference>
<evidence type="ECO:0000313" key="4">
    <source>
        <dbReference type="EMBL" id="HGZ42334.1"/>
    </source>
</evidence>
<dbReference type="AlphaFoldDB" id="A0A832I2A7"/>
<dbReference type="Pfam" id="PF01839">
    <property type="entry name" value="FG-GAP"/>
    <property type="match status" value="1"/>
</dbReference>
<reference evidence="4" key="1">
    <citation type="journal article" date="2020" name="mSystems">
        <title>Genome- and Community-Level Interaction Insights into Carbon Utilization and Element Cycling Functions of Hydrothermarchaeota in Hydrothermal Sediment.</title>
        <authorList>
            <person name="Zhou Z."/>
            <person name="Liu Y."/>
            <person name="Xu W."/>
            <person name="Pan J."/>
            <person name="Luo Z.H."/>
            <person name="Li M."/>
        </authorList>
    </citation>
    <scope>NUCLEOTIDE SEQUENCE [LARGE SCALE GENOMIC DNA]</scope>
    <source>
        <strain evidence="4">SpSt-381</strain>
    </source>
</reference>
<dbReference type="EMBL" id="DSQF01000004">
    <property type="protein sequence ID" value="HGZ42334.1"/>
    <property type="molecule type" value="Genomic_DNA"/>
</dbReference>
<evidence type="ECO:0000256" key="2">
    <source>
        <dbReference type="ARBA" id="ARBA00022737"/>
    </source>
</evidence>
<dbReference type="NCBIfam" id="TIGR04183">
    <property type="entry name" value="Por_Secre_tail"/>
    <property type="match status" value="1"/>
</dbReference>
<name>A0A832I2A7_UNCEI</name>
<dbReference type="Pfam" id="PF13517">
    <property type="entry name" value="FG-GAP_3"/>
    <property type="match status" value="5"/>
</dbReference>
<comment type="caution">
    <text evidence="4">The sequence shown here is derived from an EMBL/GenBank/DDBJ whole genome shotgun (WGS) entry which is preliminary data.</text>
</comment>
<dbReference type="InterPro" id="IPR013517">
    <property type="entry name" value="FG-GAP"/>
</dbReference>
<gene>
    <name evidence="4" type="ORF">ENR23_02725</name>
</gene>
<organism evidence="4">
    <name type="scientific">Eiseniibacteriota bacterium</name>
    <dbReference type="NCBI Taxonomy" id="2212470"/>
    <lineage>
        <taxon>Bacteria</taxon>
        <taxon>Candidatus Eiseniibacteriota</taxon>
    </lineage>
</organism>